<name>A0ABR1NT31_DIAER</name>
<evidence type="ECO:0000313" key="2">
    <source>
        <dbReference type="EMBL" id="KAK7714496.1"/>
    </source>
</evidence>
<dbReference type="InterPro" id="IPR045518">
    <property type="entry name" value="2EXR"/>
</dbReference>
<accession>A0ABR1NT31</accession>
<feature type="domain" description="2EXR" evidence="1">
    <location>
        <begin position="8"/>
        <end position="92"/>
    </location>
</feature>
<proteinExistence type="predicted"/>
<dbReference type="EMBL" id="JAKNSF020000117">
    <property type="protein sequence ID" value="KAK7714496.1"/>
    <property type="molecule type" value="Genomic_DNA"/>
</dbReference>
<dbReference type="PANTHER" id="PTHR35910">
    <property type="entry name" value="2EXR DOMAIN-CONTAINING PROTEIN"/>
    <property type="match status" value="1"/>
</dbReference>
<evidence type="ECO:0000259" key="1">
    <source>
        <dbReference type="Pfam" id="PF20150"/>
    </source>
</evidence>
<sequence length="292" mass="34040">MATPSIFDLPPEIRQFVWEDAIPDSKTVQLRGRFDQESGNWVIFVFRGWTRQPSLTQVCQETRQFMLRNGDFIFGKDPTEPGLWWNPKVDILLFTYKWDLRFEWNALEGLRGLEKVKNVTIDQDLARWVSYRPIYPCDLPAYDPSKIHIHSGGQPVGFRLWYPDDTPYLKFFLFNGIHPDNLSVLFTRLLQEPAKGLDNDDFPDVRVDFDFLNDDLDQVKRKLARLGSLWVQSRQNNRPDRYVINMDSLFWKTEDKPGPLFLKGASCGGDEHVDASVLKFFLDMDPGNAPLF</sequence>
<dbReference type="Pfam" id="PF20150">
    <property type="entry name" value="2EXR"/>
    <property type="match status" value="1"/>
</dbReference>
<organism evidence="2 3">
    <name type="scientific">Diaporthe eres</name>
    <name type="common">Phomopsis oblonga</name>
    <dbReference type="NCBI Taxonomy" id="83184"/>
    <lineage>
        <taxon>Eukaryota</taxon>
        <taxon>Fungi</taxon>
        <taxon>Dikarya</taxon>
        <taxon>Ascomycota</taxon>
        <taxon>Pezizomycotina</taxon>
        <taxon>Sordariomycetes</taxon>
        <taxon>Sordariomycetidae</taxon>
        <taxon>Diaporthales</taxon>
        <taxon>Diaporthaceae</taxon>
        <taxon>Diaporthe</taxon>
        <taxon>Diaporthe eres species complex</taxon>
    </lineage>
</organism>
<evidence type="ECO:0000313" key="3">
    <source>
        <dbReference type="Proteomes" id="UP001430848"/>
    </source>
</evidence>
<gene>
    <name evidence="2" type="ORF">SLS63_011748</name>
</gene>
<keyword evidence="3" id="KW-1185">Reference proteome</keyword>
<protein>
    <recommendedName>
        <fullName evidence="1">2EXR domain-containing protein</fullName>
    </recommendedName>
</protein>
<reference evidence="2 3" key="1">
    <citation type="submission" date="2024-02" db="EMBL/GenBank/DDBJ databases">
        <title>De novo assembly and annotation of 12 fungi associated with fruit tree decline syndrome in Ontario, Canada.</title>
        <authorList>
            <person name="Sulman M."/>
            <person name="Ellouze W."/>
            <person name="Ilyukhin E."/>
        </authorList>
    </citation>
    <scope>NUCLEOTIDE SEQUENCE [LARGE SCALE GENOMIC DNA]</scope>
    <source>
        <strain evidence="2 3">M169</strain>
    </source>
</reference>
<dbReference type="Proteomes" id="UP001430848">
    <property type="component" value="Unassembled WGS sequence"/>
</dbReference>
<dbReference type="PANTHER" id="PTHR35910:SF6">
    <property type="entry name" value="2EXR DOMAIN-CONTAINING PROTEIN"/>
    <property type="match status" value="1"/>
</dbReference>
<comment type="caution">
    <text evidence="2">The sequence shown here is derived from an EMBL/GenBank/DDBJ whole genome shotgun (WGS) entry which is preliminary data.</text>
</comment>